<keyword evidence="4" id="KW-0677">Repeat</keyword>
<dbReference type="PANTHER" id="PTHR27008">
    <property type="entry name" value="OS04G0122200 PROTEIN"/>
    <property type="match status" value="1"/>
</dbReference>
<evidence type="ECO:0000256" key="7">
    <source>
        <dbReference type="PROSITE-ProRule" id="PRU10141"/>
    </source>
</evidence>
<dbReference type="AlphaFoldDB" id="A0ABC8UYN2"/>
<reference evidence="10 11" key="1">
    <citation type="submission" date="2024-02" db="EMBL/GenBank/DDBJ databases">
        <authorList>
            <person name="Vignale AGUSTIN F."/>
            <person name="Sosa J E."/>
            <person name="Modenutti C."/>
        </authorList>
    </citation>
    <scope>NUCLEOTIDE SEQUENCE [LARGE SCALE GENOMIC DNA]</scope>
</reference>
<comment type="subcellular location">
    <subcellularLocation>
        <location evidence="1">Membrane</location>
    </subcellularLocation>
</comment>
<keyword evidence="8" id="KW-0732">Signal</keyword>
<evidence type="ECO:0000313" key="11">
    <source>
        <dbReference type="Proteomes" id="UP001642360"/>
    </source>
</evidence>
<feature type="binding site" evidence="7">
    <location>
        <position position="231"/>
    </location>
    <ligand>
        <name>ATP</name>
        <dbReference type="ChEBI" id="CHEBI:30616"/>
    </ligand>
</feature>
<evidence type="ECO:0000256" key="8">
    <source>
        <dbReference type="SAM" id="SignalP"/>
    </source>
</evidence>
<dbReference type="InterPro" id="IPR051809">
    <property type="entry name" value="Plant_receptor-like_S/T_kinase"/>
</dbReference>
<proteinExistence type="predicted"/>
<dbReference type="PROSITE" id="PS50011">
    <property type="entry name" value="PROTEIN_KINASE_DOM"/>
    <property type="match status" value="1"/>
</dbReference>
<feature type="signal peptide" evidence="8">
    <location>
        <begin position="1"/>
        <end position="20"/>
    </location>
</feature>
<evidence type="ECO:0000256" key="2">
    <source>
        <dbReference type="ARBA" id="ARBA00022614"/>
    </source>
</evidence>
<sequence>MRVLGLILLAILWVFVSLEGTVSHGDHPFSVIAIHRTVFAINDLAYIKASPPILGLKPKLVAVSNPIAFANPNAPVYPRLAQGKIWNEPKLVAVSNPIAFANPNAPVYPRLAQGKIWNEHMMKLRRICAMEAPTCAPYDDIYLYARLSLAMTVTWTSGYGINEAEPFVEWSPQGGRQRLSPAGTLTFDRNSMCGALLQATDGFSSTNLIGMGGFGSVYKGILDDGTIIVVKVLNLSHRGATKSFKAKCDALRNIRYQNLVKVLTACVGVDHQGNDFKALVYKFMANGSLE</sequence>
<dbReference type="InterPro" id="IPR000719">
    <property type="entry name" value="Prot_kinase_dom"/>
</dbReference>
<dbReference type="GO" id="GO:0016020">
    <property type="term" value="C:membrane"/>
    <property type="evidence" value="ECO:0007669"/>
    <property type="project" value="UniProtKB-SubCell"/>
</dbReference>
<organism evidence="10 11">
    <name type="scientific">Ilex paraguariensis</name>
    <name type="common">yerba mate</name>
    <dbReference type="NCBI Taxonomy" id="185542"/>
    <lineage>
        <taxon>Eukaryota</taxon>
        <taxon>Viridiplantae</taxon>
        <taxon>Streptophyta</taxon>
        <taxon>Embryophyta</taxon>
        <taxon>Tracheophyta</taxon>
        <taxon>Spermatophyta</taxon>
        <taxon>Magnoliopsida</taxon>
        <taxon>eudicotyledons</taxon>
        <taxon>Gunneridae</taxon>
        <taxon>Pentapetalae</taxon>
        <taxon>asterids</taxon>
        <taxon>campanulids</taxon>
        <taxon>Aquifoliales</taxon>
        <taxon>Aquifoliaceae</taxon>
        <taxon>Ilex</taxon>
    </lineage>
</organism>
<protein>
    <recommendedName>
        <fullName evidence="9">Protein kinase domain-containing protein</fullName>
    </recommendedName>
</protein>
<evidence type="ECO:0000256" key="1">
    <source>
        <dbReference type="ARBA" id="ARBA00004370"/>
    </source>
</evidence>
<evidence type="ECO:0000256" key="6">
    <source>
        <dbReference type="ARBA" id="ARBA00023136"/>
    </source>
</evidence>
<dbReference type="PANTHER" id="PTHR27008:SF499">
    <property type="entry name" value="OS06G0581500 PROTEIN"/>
    <property type="match status" value="1"/>
</dbReference>
<name>A0ABC8UYN2_9AQUA</name>
<feature type="domain" description="Protein kinase" evidence="9">
    <location>
        <begin position="203"/>
        <end position="290"/>
    </location>
</feature>
<feature type="chain" id="PRO_5044785267" description="Protein kinase domain-containing protein" evidence="8">
    <location>
        <begin position="21"/>
        <end position="290"/>
    </location>
</feature>
<dbReference type="InterPro" id="IPR001245">
    <property type="entry name" value="Ser-Thr/Tyr_kinase_cat_dom"/>
</dbReference>
<gene>
    <name evidence="10" type="ORF">ILEXP_LOCUS56679</name>
</gene>
<dbReference type="InterPro" id="IPR011009">
    <property type="entry name" value="Kinase-like_dom_sf"/>
</dbReference>
<evidence type="ECO:0000256" key="5">
    <source>
        <dbReference type="ARBA" id="ARBA00022989"/>
    </source>
</evidence>
<keyword evidence="6" id="KW-0472">Membrane</keyword>
<accession>A0ABC8UYN2</accession>
<dbReference type="PROSITE" id="PS00107">
    <property type="entry name" value="PROTEIN_KINASE_ATP"/>
    <property type="match status" value="1"/>
</dbReference>
<dbReference type="EMBL" id="CAUOFW020009502">
    <property type="protein sequence ID" value="CAK9186201.1"/>
    <property type="molecule type" value="Genomic_DNA"/>
</dbReference>
<keyword evidence="5" id="KW-1133">Transmembrane helix</keyword>
<keyword evidence="3" id="KW-0812">Transmembrane</keyword>
<dbReference type="InterPro" id="IPR017441">
    <property type="entry name" value="Protein_kinase_ATP_BS"/>
</dbReference>
<keyword evidence="11" id="KW-1185">Reference proteome</keyword>
<comment type="caution">
    <text evidence="10">The sequence shown here is derived from an EMBL/GenBank/DDBJ whole genome shotgun (WGS) entry which is preliminary data.</text>
</comment>
<evidence type="ECO:0000313" key="10">
    <source>
        <dbReference type="EMBL" id="CAK9186201.1"/>
    </source>
</evidence>
<keyword evidence="7" id="KW-0547">Nucleotide-binding</keyword>
<dbReference type="Gene3D" id="3.30.200.20">
    <property type="entry name" value="Phosphorylase Kinase, domain 1"/>
    <property type="match status" value="1"/>
</dbReference>
<dbReference type="Proteomes" id="UP001642360">
    <property type="component" value="Unassembled WGS sequence"/>
</dbReference>
<evidence type="ECO:0000256" key="3">
    <source>
        <dbReference type="ARBA" id="ARBA00022692"/>
    </source>
</evidence>
<keyword evidence="2" id="KW-0433">Leucine-rich repeat</keyword>
<dbReference type="GO" id="GO:0005524">
    <property type="term" value="F:ATP binding"/>
    <property type="evidence" value="ECO:0007669"/>
    <property type="project" value="UniProtKB-UniRule"/>
</dbReference>
<dbReference type="SUPFAM" id="SSF56112">
    <property type="entry name" value="Protein kinase-like (PK-like)"/>
    <property type="match status" value="1"/>
</dbReference>
<evidence type="ECO:0000259" key="9">
    <source>
        <dbReference type="PROSITE" id="PS50011"/>
    </source>
</evidence>
<keyword evidence="7" id="KW-0067">ATP-binding</keyword>
<evidence type="ECO:0000256" key="4">
    <source>
        <dbReference type="ARBA" id="ARBA00022737"/>
    </source>
</evidence>
<dbReference type="Pfam" id="PF07714">
    <property type="entry name" value="PK_Tyr_Ser-Thr"/>
    <property type="match status" value="1"/>
</dbReference>